<comment type="caution">
    <text evidence="1">The sequence shown here is derived from an EMBL/GenBank/DDBJ whole genome shotgun (WGS) entry which is preliminary data.</text>
</comment>
<gene>
    <name evidence="1" type="ORF">JG687_00018935</name>
</gene>
<evidence type="ECO:0000313" key="2">
    <source>
        <dbReference type="Proteomes" id="UP000688947"/>
    </source>
</evidence>
<proteinExistence type="predicted"/>
<dbReference type="OrthoDB" id="10585952at2759"/>
<sequence>MRRPVTTYEQRQWEAPSQGTQATDWSILSQDAMHKALAELILSEKVRLRELRRLRQVRYRKKKENYAHSLEKETYRLRNETEKLELERCGIPSVAPSADSVLVATAEYFRLFRHGFHGTSDMCNQQENFVRSTMAPDVVFNVKYGPEAITETWKFISEMLEGVALELVSLDMGDTGSLVAGTRTTVTITEQTLRYLFPHLHRKNDVVLLKLAEKLLEQRIAMRATTRFAWDSTRQRISSPQYRYRYDAIGANLCKVLSGS</sequence>
<protein>
    <recommendedName>
        <fullName evidence="3">BZIP domain-containing protein</fullName>
    </recommendedName>
</protein>
<dbReference type="AlphaFoldDB" id="A0A8T1TMS7"/>
<organism evidence="1 2">
    <name type="scientific">Phytophthora cactorum</name>
    <dbReference type="NCBI Taxonomy" id="29920"/>
    <lineage>
        <taxon>Eukaryota</taxon>
        <taxon>Sar</taxon>
        <taxon>Stramenopiles</taxon>
        <taxon>Oomycota</taxon>
        <taxon>Peronosporomycetes</taxon>
        <taxon>Peronosporales</taxon>
        <taxon>Peronosporaceae</taxon>
        <taxon>Phytophthora</taxon>
    </lineage>
</organism>
<accession>A0A8T1TMS7</accession>
<name>A0A8T1TMS7_9STRA</name>
<dbReference type="Proteomes" id="UP000688947">
    <property type="component" value="Unassembled WGS sequence"/>
</dbReference>
<evidence type="ECO:0000313" key="1">
    <source>
        <dbReference type="EMBL" id="KAG6942645.1"/>
    </source>
</evidence>
<dbReference type="EMBL" id="JAENGZ010002881">
    <property type="protein sequence ID" value="KAG6942645.1"/>
    <property type="molecule type" value="Genomic_DNA"/>
</dbReference>
<reference evidence="1" key="1">
    <citation type="submission" date="2021-01" db="EMBL/GenBank/DDBJ databases">
        <title>Phytophthora aleatoria, a newly-described species from Pinus radiata is distinct from Phytophthora cactorum isolates based on comparative genomics.</title>
        <authorList>
            <person name="Mcdougal R."/>
            <person name="Panda P."/>
            <person name="Williams N."/>
            <person name="Studholme D.J."/>
        </authorList>
    </citation>
    <scope>NUCLEOTIDE SEQUENCE</scope>
    <source>
        <strain evidence="1">NZFS 3830</strain>
    </source>
</reference>
<evidence type="ECO:0008006" key="3">
    <source>
        <dbReference type="Google" id="ProtNLM"/>
    </source>
</evidence>